<proteinExistence type="inferred from homology"/>
<evidence type="ECO:0000256" key="3">
    <source>
        <dbReference type="ARBA" id="ARBA00022475"/>
    </source>
</evidence>
<dbReference type="GO" id="GO:0015232">
    <property type="term" value="F:heme transmembrane transporter activity"/>
    <property type="evidence" value="ECO:0007669"/>
    <property type="project" value="InterPro"/>
</dbReference>
<feature type="domain" description="Cytochrome c-type biogenesis protein CcmF C-terminal" evidence="12">
    <location>
        <begin position="315"/>
        <end position="625"/>
    </location>
</feature>
<dbReference type="InterPro" id="IPR002541">
    <property type="entry name" value="Cyt_c_assembly"/>
</dbReference>
<feature type="transmembrane region" description="Helical" evidence="10">
    <location>
        <begin position="177"/>
        <end position="197"/>
    </location>
</feature>
<feature type="transmembrane region" description="Helical" evidence="10">
    <location>
        <begin position="352"/>
        <end position="373"/>
    </location>
</feature>
<name>A0A1W1CVL1_9ZZZZ</name>
<evidence type="ECO:0000259" key="11">
    <source>
        <dbReference type="Pfam" id="PF01578"/>
    </source>
</evidence>
<keyword evidence="7 10" id="KW-1133">Transmembrane helix</keyword>
<evidence type="ECO:0000256" key="5">
    <source>
        <dbReference type="ARBA" id="ARBA00022692"/>
    </source>
</evidence>
<keyword evidence="8 10" id="KW-0472">Membrane</keyword>
<feature type="transmembrane region" description="Helical" evidence="10">
    <location>
        <begin position="121"/>
        <end position="142"/>
    </location>
</feature>
<comment type="subcellular location">
    <subcellularLocation>
        <location evidence="1">Cell inner membrane</location>
        <topology evidence="1">Multi-pass membrane protein</topology>
    </subcellularLocation>
</comment>
<comment type="function">
    <text evidence="9">Required for the biogenesis of c-type cytochromes. Possible subunit of a heme lyase.</text>
</comment>
<feature type="transmembrane region" description="Helical" evidence="10">
    <location>
        <begin position="249"/>
        <end position="265"/>
    </location>
</feature>
<evidence type="ECO:0000256" key="4">
    <source>
        <dbReference type="ARBA" id="ARBA00022519"/>
    </source>
</evidence>
<sequence>MLIEIGHIALILTLVFISLQIILPSIGLYRHQNNLILLAKPLLWASFFWVWVAFAILMNGFLTDDFSILYVASNSNTQLPLLYKITALWGAHEGSVLFWLNILISWSLAVSIFSKRIPTRVITQIIIVLGLISLGFVLFILFTSNPFERLSPIPLEGRELNPLLQDFGLAIHPPMLYMGYVGMAVPFAFVLSALIQGKLDSTWLKWSRPWTLIAWAFLTIGIVLGSWWAYYELGWGGWWFWDPVENASFMPWLVATALVHSLIVSQKRGAFKHWTVLLAILGFSLSLLGTFLVRSGVLTSVHSFATDPGRGVFILIFLVIAIGGSFSLYAWRANKLTKNNSFGTFSRESGLLLNNIFLVIAMATVLLGTLYPLLLDALGLGKISVGAPYFQTVFVPIMIPAIFMMVVVPFMRWKTDNLNRLTKQLNYVWLSILLIGIGFSFVFYQEISVVLALFLFSWIMIHSIYLLTQRIKQQQKIDLSFIGMIVAHIGIAIFLLGATVTTKYGIEKDVSIAINKSFKLNNYQLILKKIENTQGENWHGTQAVLDLYENNQKIDILIPQKRQYSSGMPMTEAAINAGLTRDIYVALGEDLKNGSWSFRIYHKPLIRLIWLGGLLIALGALFAAFNNFYRKEK</sequence>
<feature type="transmembrane region" description="Helical" evidence="10">
    <location>
        <begin position="608"/>
        <end position="629"/>
    </location>
</feature>
<gene>
    <name evidence="13" type="ORF">MNB_SUP05-5-444</name>
</gene>
<evidence type="ECO:0000256" key="10">
    <source>
        <dbReference type="SAM" id="Phobius"/>
    </source>
</evidence>
<dbReference type="GO" id="GO:0005886">
    <property type="term" value="C:plasma membrane"/>
    <property type="evidence" value="ECO:0007669"/>
    <property type="project" value="UniProtKB-SubCell"/>
</dbReference>
<feature type="transmembrane region" description="Helical" evidence="10">
    <location>
        <begin position="274"/>
        <end position="292"/>
    </location>
</feature>
<dbReference type="GO" id="GO:0016829">
    <property type="term" value="F:lyase activity"/>
    <property type="evidence" value="ECO:0007669"/>
    <property type="project" value="UniProtKB-KW"/>
</dbReference>
<feature type="transmembrane region" description="Helical" evidence="10">
    <location>
        <begin position="479"/>
        <end position="500"/>
    </location>
</feature>
<reference evidence="13" key="1">
    <citation type="submission" date="2016-10" db="EMBL/GenBank/DDBJ databases">
        <authorList>
            <person name="de Groot N.N."/>
        </authorList>
    </citation>
    <scope>NUCLEOTIDE SEQUENCE</scope>
</reference>
<evidence type="ECO:0000256" key="2">
    <source>
        <dbReference type="ARBA" id="ARBA00009186"/>
    </source>
</evidence>
<evidence type="ECO:0000256" key="9">
    <source>
        <dbReference type="ARBA" id="ARBA00037230"/>
    </source>
</evidence>
<dbReference type="PANTHER" id="PTHR43653:SF1">
    <property type="entry name" value="CYTOCHROME C-TYPE BIOGENESIS PROTEIN CCMF"/>
    <property type="match status" value="1"/>
</dbReference>
<evidence type="ECO:0000256" key="6">
    <source>
        <dbReference type="ARBA" id="ARBA00022748"/>
    </source>
</evidence>
<evidence type="ECO:0000313" key="13">
    <source>
        <dbReference type="EMBL" id="SFV69712.1"/>
    </source>
</evidence>
<dbReference type="AlphaFoldDB" id="A0A1W1CVL1"/>
<dbReference type="PRINTS" id="PR01411">
    <property type="entry name" value="CCMFBIOGNSIS"/>
</dbReference>
<keyword evidence="13" id="KW-0456">Lyase</keyword>
<dbReference type="InterPro" id="IPR032523">
    <property type="entry name" value="CcmF_C"/>
</dbReference>
<keyword evidence="3" id="KW-1003">Cell membrane</keyword>
<dbReference type="Pfam" id="PF01578">
    <property type="entry name" value="Cytochrom_C_asm"/>
    <property type="match status" value="1"/>
</dbReference>
<accession>A0A1W1CVL1</accession>
<dbReference type="GO" id="GO:0017004">
    <property type="term" value="P:cytochrome complex assembly"/>
    <property type="evidence" value="ECO:0007669"/>
    <property type="project" value="UniProtKB-KW"/>
</dbReference>
<feature type="transmembrane region" description="Helical" evidence="10">
    <location>
        <begin position="312"/>
        <end position="331"/>
    </location>
</feature>
<protein>
    <submittedName>
        <fullName evidence="13">Cytochrome c heme lyase subunit CcmF</fullName>
    </submittedName>
</protein>
<dbReference type="InterPro" id="IPR003568">
    <property type="entry name" value="Cyt_c_biogenesis_CcmF"/>
</dbReference>
<dbReference type="NCBIfam" id="NF007691">
    <property type="entry name" value="PRK10369.1"/>
    <property type="match status" value="1"/>
</dbReference>
<dbReference type="InterPro" id="IPR003567">
    <property type="entry name" value="Cyt_c_biogenesis"/>
</dbReference>
<evidence type="ECO:0000256" key="7">
    <source>
        <dbReference type="ARBA" id="ARBA00022989"/>
    </source>
</evidence>
<feature type="transmembrane region" description="Helical" evidence="10">
    <location>
        <begin position="449"/>
        <end position="467"/>
    </location>
</feature>
<feature type="transmembrane region" description="Helical" evidence="10">
    <location>
        <begin position="6"/>
        <end position="29"/>
    </location>
</feature>
<feature type="domain" description="Cytochrome c assembly protein" evidence="11">
    <location>
        <begin position="89"/>
        <end position="295"/>
    </location>
</feature>
<keyword evidence="5 10" id="KW-0812">Transmembrane</keyword>
<evidence type="ECO:0000256" key="1">
    <source>
        <dbReference type="ARBA" id="ARBA00004429"/>
    </source>
</evidence>
<feature type="transmembrane region" description="Helical" evidence="10">
    <location>
        <begin position="425"/>
        <end position="443"/>
    </location>
</feature>
<dbReference type="PANTHER" id="PTHR43653">
    <property type="entry name" value="CYTOCHROME C ASSEMBLY PROTEIN-RELATED"/>
    <property type="match status" value="1"/>
</dbReference>
<evidence type="ECO:0000256" key="8">
    <source>
        <dbReference type="ARBA" id="ARBA00023136"/>
    </source>
</evidence>
<keyword evidence="4" id="KW-0997">Cell inner membrane</keyword>
<feature type="transmembrane region" description="Helical" evidence="10">
    <location>
        <begin position="393"/>
        <end position="413"/>
    </location>
</feature>
<dbReference type="PRINTS" id="PR01410">
    <property type="entry name" value="CCBIOGENESIS"/>
</dbReference>
<dbReference type="NCBIfam" id="TIGR00353">
    <property type="entry name" value="nrfE"/>
    <property type="match status" value="1"/>
</dbReference>
<comment type="similarity">
    <text evidence="2">Belongs to the CcmF/CycK/Ccl1/NrfE/CcsA family.</text>
</comment>
<organism evidence="13">
    <name type="scientific">hydrothermal vent metagenome</name>
    <dbReference type="NCBI Taxonomy" id="652676"/>
    <lineage>
        <taxon>unclassified sequences</taxon>
        <taxon>metagenomes</taxon>
        <taxon>ecological metagenomes</taxon>
    </lineage>
</organism>
<dbReference type="GO" id="GO:0020037">
    <property type="term" value="F:heme binding"/>
    <property type="evidence" value="ECO:0007669"/>
    <property type="project" value="InterPro"/>
</dbReference>
<feature type="transmembrane region" description="Helical" evidence="10">
    <location>
        <begin position="209"/>
        <end position="229"/>
    </location>
</feature>
<keyword evidence="6" id="KW-0201">Cytochrome c-type biogenesis</keyword>
<evidence type="ECO:0000259" key="12">
    <source>
        <dbReference type="Pfam" id="PF16327"/>
    </source>
</evidence>
<dbReference type="Pfam" id="PF16327">
    <property type="entry name" value="CcmF_C"/>
    <property type="match status" value="1"/>
</dbReference>
<dbReference type="EMBL" id="FPHJ01000068">
    <property type="protein sequence ID" value="SFV69712.1"/>
    <property type="molecule type" value="Genomic_DNA"/>
</dbReference>
<feature type="transmembrane region" description="Helical" evidence="10">
    <location>
        <begin position="41"/>
        <end position="62"/>
    </location>
</feature>
<feature type="transmembrane region" description="Helical" evidence="10">
    <location>
        <begin position="96"/>
        <end position="114"/>
    </location>
</feature>